<evidence type="ECO:0000256" key="2">
    <source>
        <dbReference type="ARBA" id="ARBA00014294"/>
    </source>
</evidence>
<dbReference type="FunCoup" id="A0A7R8UJ30">
    <property type="interactions" value="2044"/>
</dbReference>
<dbReference type="InterPro" id="IPR006966">
    <property type="entry name" value="Peroxin-3"/>
</dbReference>
<evidence type="ECO:0000256" key="1">
    <source>
        <dbReference type="ARBA" id="ARBA00011494"/>
    </source>
</evidence>
<dbReference type="GO" id="GO:0045046">
    <property type="term" value="P:protein import into peroxisome membrane"/>
    <property type="evidence" value="ECO:0007669"/>
    <property type="project" value="TreeGrafter"/>
</dbReference>
<dbReference type="Proteomes" id="UP000594454">
    <property type="component" value="Chromosome 2"/>
</dbReference>
<evidence type="ECO:0000256" key="3">
    <source>
        <dbReference type="ARBA" id="ARBA00022593"/>
    </source>
</evidence>
<protein>
    <recommendedName>
        <fullName evidence="2">Peroxisomal biogenesis factor 3</fullName>
    </recommendedName>
    <alternativeName>
        <fullName evidence="5">Peroxisomal assembly protein PEX3</fullName>
    </alternativeName>
</protein>
<comment type="subunit">
    <text evidence="1">Interacts with PEX19.</text>
</comment>
<dbReference type="Pfam" id="PF04882">
    <property type="entry name" value="Peroxin-3"/>
    <property type="match status" value="3"/>
</dbReference>
<keyword evidence="7" id="KW-1185">Reference proteome</keyword>
<organism evidence="6 7">
    <name type="scientific">Hermetia illucens</name>
    <name type="common">Black soldier fly</name>
    <dbReference type="NCBI Taxonomy" id="343691"/>
    <lineage>
        <taxon>Eukaryota</taxon>
        <taxon>Metazoa</taxon>
        <taxon>Ecdysozoa</taxon>
        <taxon>Arthropoda</taxon>
        <taxon>Hexapoda</taxon>
        <taxon>Insecta</taxon>
        <taxon>Pterygota</taxon>
        <taxon>Neoptera</taxon>
        <taxon>Endopterygota</taxon>
        <taxon>Diptera</taxon>
        <taxon>Brachycera</taxon>
        <taxon>Stratiomyomorpha</taxon>
        <taxon>Stratiomyidae</taxon>
        <taxon>Hermetiinae</taxon>
        <taxon>Hermetia</taxon>
    </lineage>
</organism>
<dbReference type="AlphaFoldDB" id="A0A7R8UJ30"/>
<evidence type="ECO:0000256" key="5">
    <source>
        <dbReference type="ARBA" id="ARBA00029630"/>
    </source>
</evidence>
<dbReference type="InParanoid" id="A0A7R8UJ30"/>
<dbReference type="GO" id="GO:0005778">
    <property type="term" value="C:peroxisomal membrane"/>
    <property type="evidence" value="ECO:0007669"/>
    <property type="project" value="InterPro"/>
</dbReference>
<sequence length="365" mass="41171">MFDSMKRFFSRNRRKFIIVGVAVGGTYLVARYAKQKLVELQESSTKEFIEKTRRVQHFESTERTCNQAIVSLTANVSDEILQILNPEIILEKLRTNPEDKLQLWDNLKIMAFTRLTTLIYATTILVVTLRVQLNVLGGYLYKDTKSDDTKISNELRQSYLSLVQNFLHSGLRDMTKLIESKVRLVLEAYPLTKKLSLSDIEQVFWSIQMAVNSDPTEPNSNLTRYVFPSTVDDSNETLKKMYDETLDILESDDVAALCANCISRGFSIAVDTIAESFSETNKTPNQITANGKSALEAKSTSGDVVNINNMELSLAKIIPILNNITAVNQENNNSRPSLTSSLVTFYLIAEKIKTLGTNVYEVFSV</sequence>
<dbReference type="PANTHER" id="PTHR28080:SF1">
    <property type="entry name" value="PEROXISOMAL BIOGENESIS FACTOR 3"/>
    <property type="match status" value="1"/>
</dbReference>
<proteinExistence type="predicted"/>
<evidence type="ECO:0000313" key="7">
    <source>
        <dbReference type="Proteomes" id="UP000594454"/>
    </source>
</evidence>
<keyword evidence="3" id="KW-0962">Peroxisome biogenesis</keyword>
<dbReference type="GO" id="GO:0030674">
    <property type="term" value="F:protein-macromolecule adaptor activity"/>
    <property type="evidence" value="ECO:0007669"/>
    <property type="project" value="TreeGrafter"/>
</dbReference>
<evidence type="ECO:0000313" key="6">
    <source>
        <dbReference type="EMBL" id="CAD7081580.1"/>
    </source>
</evidence>
<name>A0A7R8UJ30_HERIL</name>
<dbReference type="OrthoDB" id="45930at2759"/>
<dbReference type="EMBL" id="LR899010">
    <property type="protein sequence ID" value="CAD7081580.1"/>
    <property type="molecule type" value="Genomic_DNA"/>
</dbReference>
<dbReference type="OMA" id="HRGWKDL"/>
<comment type="function">
    <text evidence="4">Involved in peroxisome biosynthesis and integrity. Assembles membrane vesicles before the matrix proteins are translocated. As a docking factor for PEX19, is necessary for the import of peroxisomal membrane proteins in the peroxisomes.</text>
</comment>
<reference evidence="6 7" key="1">
    <citation type="submission" date="2020-11" db="EMBL/GenBank/DDBJ databases">
        <authorList>
            <person name="Wallbank WR R."/>
            <person name="Pardo Diaz C."/>
            <person name="Kozak K."/>
            <person name="Martin S."/>
            <person name="Jiggins C."/>
            <person name="Moest M."/>
            <person name="Warren A I."/>
            <person name="Generalovic N T."/>
            <person name="Byers J.R.P. K."/>
            <person name="Montejo-Kovacevich G."/>
            <person name="Yen C E."/>
        </authorList>
    </citation>
    <scope>NUCLEOTIDE SEQUENCE [LARGE SCALE GENOMIC DNA]</scope>
</reference>
<dbReference type="PANTHER" id="PTHR28080">
    <property type="entry name" value="PEROXISOMAL BIOGENESIS FACTOR 3"/>
    <property type="match status" value="1"/>
</dbReference>
<gene>
    <name evidence="6" type="ORF">HERILL_LOCUS4678</name>
</gene>
<accession>A0A7R8UJ30</accession>
<evidence type="ECO:0000256" key="4">
    <source>
        <dbReference type="ARBA" id="ARBA00025338"/>
    </source>
</evidence>